<evidence type="ECO:0000256" key="2">
    <source>
        <dbReference type="ARBA" id="ARBA00022840"/>
    </source>
</evidence>
<keyword evidence="5" id="KW-1185">Reference proteome</keyword>
<dbReference type="GO" id="GO:0005524">
    <property type="term" value="F:ATP binding"/>
    <property type="evidence" value="ECO:0007669"/>
    <property type="project" value="UniProtKB-KW"/>
</dbReference>
<evidence type="ECO:0000313" key="5">
    <source>
        <dbReference type="Proteomes" id="UP000035763"/>
    </source>
</evidence>
<name>W6K1U1_9MICO</name>
<reference evidence="4 5" key="1">
    <citation type="journal article" date="2013" name="ISME J.">
        <title>A metabolic model for members of the genus Tetrasphaera involved in enhanced biological phosphorus removal.</title>
        <authorList>
            <person name="Kristiansen R."/>
            <person name="Nguyen H.T.T."/>
            <person name="Saunders A.M."/>
            <person name="Nielsen J.L."/>
            <person name="Wimmer R."/>
            <person name="Le V.Q."/>
            <person name="McIlroy S.J."/>
            <person name="Petrovski S."/>
            <person name="Seviour R.J."/>
            <person name="Calteau A."/>
            <person name="Nielsen K.L."/>
            <person name="Nielsen P.H."/>
        </authorList>
    </citation>
    <scope>NUCLEOTIDE SEQUENCE [LARGE SCALE GENOMIC DNA]</scope>
    <source>
        <strain evidence="4 5">Ben110</strain>
    </source>
</reference>
<evidence type="ECO:0000256" key="1">
    <source>
        <dbReference type="ARBA" id="ARBA00022741"/>
    </source>
</evidence>
<accession>W6K1U1</accession>
<dbReference type="CDD" id="cd06170">
    <property type="entry name" value="LuxR_C_like"/>
    <property type="match status" value="1"/>
</dbReference>
<comment type="caution">
    <text evidence="4">The sequence shown here is derived from an EMBL/GenBank/DDBJ whole genome shotgun (WGS) entry which is preliminary data.</text>
</comment>
<dbReference type="InterPro" id="IPR016032">
    <property type="entry name" value="Sig_transdc_resp-reg_C-effctor"/>
</dbReference>
<dbReference type="Gene3D" id="3.40.50.300">
    <property type="entry name" value="P-loop containing nucleotide triphosphate hydrolases"/>
    <property type="match status" value="1"/>
</dbReference>
<dbReference type="GO" id="GO:0006355">
    <property type="term" value="P:regulation of DNA-templated transcription"/>
    <property type="evidence" value="ECO:0007669"/>
    <property type="project" value="InterPro"/>
</dbReference>
<gene>
    <name evidence="4" type="ORF">BN11_50006</name>
</gene>
<dbReference type="EMBL" id="CAJA01000445">
    <property type="protein sequence ID" value="CCH74985.1"/>
    <property type="molecule type" value="Genomic_DNA"/>
</dbReference>
<dbReference type="GO" id="GO:0003677">
    <property type="term" value="F:DNA binding"/>
    <property type="evidence" value="ECO:0007669"/>
    <property type="project" value="InterPro"/>
</dbReference>
<dbReference type="Gene3D" id="1.25.40.10">
    <property type="entry name" value="Tetratricopeptide repeat domain"/>
    <property type="match status" value="1"/>
</dbReference>
<dbReference type="GO" id="GO:0005737">
    <property type="term" value="C:cytoplasm"/>
    <property type="evidence" value="ECO:0007669"/>
    <property type="project" value="TreeGrafter"/>
</dbReference>
<dbReference type="Gene3D" id="1.10.10.10">
    <property type="entry name" value="Winged helix-like DNA-binding domain superfamily/Winged helix DNA-binding domain"/>
    <property type="match status" value="1"/>
</dbReference>
<proteinExistence type="predicted"/>
<dbReference type="STRING" id="1193182.BN11_50006"/>
<dbReference type="SUPFAM" id="SSF52540">
    <property type="entry name" value="P-loop containing nucleoside triphosphate hydrolases"/>
    <property type="match status" value="1"/>
</dbReference>
<dbReference type="InterPro" id="IPR011990">
    <property type="entry name" value="TPR-like_helical_dom_sf"/>
</dbReference>
<feature type="domain" description="HTH luxR-type" evidence="3">
    <location>
        <begin position="918"/>
        <end position="983"/>
    </location>
</feature>
<dbReference type="InterPro" id="IPR000792">
    <property type="entry name" value="Tscrpt_reg_LuxR_C"/>
</dbReference>
<keyword evidence="1" id="KW-0547">Nucleotide-binding</keyword>
<dbReference type="Pfam" id="PF00196">
    <property type="entry name" value="GerE"/>
    <property type="match status" value="1"/>
</dbReference>
<dbReference type="InterPro" id="IPR027417">
    <property type="entry name" value="P-loop_NTPase"/>
</dbReference>
<dbReference type="Proteomes" id="UP000035763">
    <property type="component" value="Unassembled WGS sequence"/>
</dbReference>
<keyword evidence="2" id="KW-0067">ATP-binding</keyword>
<dbReference type="GO" id="GO:0004016">
    <property type="term" value="F:adenylate cyclase activity"/>
    <property type="evidence" value="ECO:0007669"/>
    <property type="project" value="TreeGrafter"/>
</dbReference>
<dbReference type="SUPFAM" id="SSF46894">
    <property type="entry name" value="C-terminal effector domain of the bipartite response regulators"/>
    <property type="match status" value="1"/>
</dbReference>
<dbReference type="InterPro" id="IPR025662">
    <property type="entry name" value="Sigma_54_int_dom_ATP-bd_1"/>
</dbReference>
<dbReference type="SUPFAM" id="SSF48452">
    <property type="entry name" value="TPR-like"/>
    <property type="match status" value="1"/>
</dbReference>
<dbReference type="InterPro" id="IPR041664">
    <property type="entry name" value="AAA_16"/>
</dbReference>
<evidence type="ECO:0000259" key="3">
    <source>
        <dbReference type="PROSITE" id="PS50043"/>
    </source>
</evidence>
<sequence length="985" mass="103796">MELVAGEEAPGRSLVGRDREMGVLRAAVARAAAGEPGIVLVAGETGVGKTALVRALIADGTTTPLYGVCLPAVEEALPFAPLIQALRRLGNTGTVRQQVARSPELTRLVPSWGAASEASGSADVTSSTKLVLFQAVFDLIDKLGAAAPTLHVVEDIHWSDRSTLDLVRYLATNLLRERVLLLVTYRDHDIPAGSPVASWLAELARLPIVERLAVHRLDAQHALELASRIAGTDPHPMSADRLSAAVDRAAGNPLFLEHLVRPGAPTDALPVTLQELLLARVGVLSQQAVRVLEVLSTLGRAAPAELVAQILERAVPDVEAHAHAAIEQAVLEVRADGTLGFAHPAFGEAVWSGMLPSERSRLHRGCAEILAAAPNPVPGELARHWLGAGDAAQALSASVAAGEAAKTMYAFTDAQRAFERSLGLADVLGRTELRRDLCARSAQAAYLAGSTDAAIGHALASLEAPGDVPPDSELAERLGAYHFVAGRGPEAEEWYLRALDALPPQKDSGNAGSAAESVASVLAATIYAEMACLLAGWSRADEAENWAGRGLQAAQATGARRAEGLVRNALGMVALLRGDVEDAIGQQRRALDIATELGGADDVALAYVNLTHSLGQAGRLDEVAAVAREGSDVVARAGLATQFGGLLRANAVEALINRGRLDDAAAVVAETIGREPRGIMAAPPLLQAGRLAMARGELDIARDRCEQARLVMESESAPEAWLRVAAESAAEVELWAGRFDAAYEIVVEALDLITGTGEEPFRAMLVALGLRALADRADVHRDPVSRKQIKDALTPLDDAFSGGVNLPTDAAVQAWCDAERRRIELDAAPDAWRACATAWATVGHTLNGAYAAWREAEARLDRGVNSEAIDAIRRAYDSAMAIGLPVLARELERLAGWHRIDLVTPPGPAVAATTPGGDALAAYQLTERELEVLALVAAGRTNGEIAAGLFISVKTASVHVSNILRKLEVSSRQEAARVAHRLGMR</sequence>
<dbReference type="PROSITE" id="PS50043">
    <property type="entry name" value="HTH_LUXR_2"/>
    <property type="match status" value="1"/>
</dbReference>
<organism evidence="4 5">
    <name type="scientific">Nostocoides australiense Ben110</name>
    <dbReference type="NCBI Taxonomy" id="1193182"/>
    <lineage>
        <taxon>Bacteria</taxon>
        <taxon>Bacillati</taxon>
        <taxon>Actinomycetota</taxon>
        <taxon>Actinomycetes</taxon>
        <taxon>Micrococcales</taxon>
        <taxon>Intrasporangiaceae</taxon>
        <taxon>Nostocoides</taxon>
    </lineage>
</organism>
<dbReference type="SMART" id="SM00421">
    <property type="entry name" value="HTH_LUXR"/>
    <property type="match status" value="1"/>
</dbReference>
<dbReference type="PANTHER" id="PTHR16305:SF35">
    <property type="entry name" value="TRANSCRIPTIONAL ACTIVATOR DOMAIN"/>
    <property type="match status" value="1"/>
</dbReference>
<dbReference type="AlphaFoldDB" id="W6K1U1"/>
<protein>
    <submittedName>
        <fullName evidence="4">Putative Transcriptional regulator, LuxR family</fullName>
    </submittedName>
</protein>
<dbReference type="InterPro" id="IPR036388">
    <property type="entry name" value="WH-like_DNA-bd_sf"/>
</dbReference>
<evidence type="ECO:0000313" key="4">
    <source>
        <dbReference type="EMBL" id="CCH74985.1"/>
    </source>
</evidence>
<dbReference type="Pfam" id="PF13191">
    <property type="entry name" value="AAA_16"/>
    <property type="match status" value="1"/>
</dbReference>
<dbReference type="PANTHER" id="PTHR16305">
    <property type="entry name" value="TESTICULAR SOLUBLE ADENYLYL CYCLASE"/>
    <property type="match status" value="1"/>
</dbReference>
<dbReference type="PRINTS" id="PR00038">
    <property type="entry name" value="HTHLUXR"/>
</dbReference>
<dbReference type="PROSITE" id="PS00675">
    <property type="entry name" value="SIGMA54_INTERACT_1"/>
    <property type="match status" value="1"/>
</dbReference>